<evidence type="ECO:0000313" key="2">
    <source>
        <dbReference type="Proteomes" id="UP000236291"/>
    </source>
</evidence>
<sequence>GREGYVVAQCVYQFQVRLFGDSGRVPICSYIIMPSWCEFFRARKEYERGESIPVHFCAYTPGYPSLKAPRDKGSLQNNKTRGCLLILNARKTIVVRAPNSSLSRGQLPFS</sequence>
<dbReference type="EMBL" id="ASHM01149330">
    <property type="protein sequence ID" value="PNX62641.1"/>
    <property type="molecule type" value="Genomic_DNA"/>
</dbReference>
<feature type="non-terminal residue" evidence="1">
    <location>
        <position position="1"/>
    </location>
</feature>
<evidence type="ECO:0000313" key="1">
    <source>
        <dbReference type="EMBL" id="PNX62641.1"/>
    </source>
</evidence>
<comment type="caution">
    <text evidence="1">The sequence shown here is derived from an EMBL/GenBank/DDBJ whole genome shotgun (WGS) entry which is preliminary data.</text>
</comment>
<reference evidence="1 2" key="1">
    <citation type="journal article" date="2014" name="Am. J. Bot.">
        <title>Genome assembly and annotation for red clover (Trifolium pratense; Fabaceae).</title>
        <authorList>
            <person name="Istvanek J."/>
            <person name="Jaros M."/>
            <person name="Krenek A."/>
            <person name="Repkova J."/>
        </authorList>
    </citation>
    <scope>NUCLEOTIDE SEQUENCE [LARGE SCALE GENOMIC DNA]</scope>
    <source>
        <strain evidence="2">cv. Tatra</strain>
        <tissue evidence="1">Young leaves</tissue>
    </source>
</reference>
<dbReference type="AlphaFoldDB" id="A0A2K3K8L9"/>
<reference evidence="1 2" key="2">
    <citation type="journal article" date="2017" name="Front. Plant Sci.">
        <title>Gene Classification and Mining of Molecular Markers Useful in Red Clover (Trifolium pratense) Breeding.</title>
        <authorList>
            <person name="Istvanek J."/>
            <person name="Dluhosova J."/>
            <person name="Dluhos P."/>
            <person name="Patkova L."/>
            <person name="Nedelnik J."/>
            <person name="Repkova J."/>
        </authorList>
    </citation>
    <scope>NUCLEOTIDE SEQUENCE [LARGE SCALE GENOMIC DNA]</scope>
    <source>
        <strain evidence="2">cv. Tatra</strain>
        <tissue evidence="1">Young leaves</tissue>
    </source>
</reference>
<accession>A0A2K3K8L9</accession>
<organism evidence="1 2">
    <name type="scientific">Trifolium pratense</name>
    <name type="common">Red clover</name>
    <dbReference type="NCBI Taxonomy" id="57577"/>
    <lineage>
        <taxon>Eukaryota</taxon>
        <taxon>Viridiplantae</taxon>
        <taxon>Streptophyta</taxon>
        <taxon>Embryophyta</taxon>
        <taxon>Tracheophyta</taxon>
        <taxon>Spermatophyta</taxon>
        <taxon>Magnoliopsida</taxon>
        <taxon>eudicotyledons</taxon>
        <taxon>Gunneridae</taxon>
        <taxon>Pentapetalae</taxon>
        <taxon>rosids</taxon>
        <taxon>fabids</taxon>
        <taxon>Fabales</taxon>
        <taxon>Fabaceae</taxon>
        <taxon>Papilionoideae</taxon>
        <taxon>50 kb inversion clade</taxon>
        <taxon>NPAAA clade</taxon>
        <taxon>Hologalegina</taxon>
        <taxon>IRL clade</taxon>
        <taxon>Trifolieae</taxon>
        <taxon>Trifolium</taxon>
    </lineage>
</organism>
<name>A0A2K3K8L9_TRIPR</name>
<protein>
    <submittedName>
        <fullName evidence="1">Uncharacterized protein</fullName>
    </submittedName>
</protein>
<gene>
    <name evidence="1" type="ORF">L195_g061244</name>
</gene>
<proteinExistence type="predicted"/>
<dbReference type="Proteomes" id="UP000236291">
    <property type="component" value="Unassembled WGS sequence"/>
</dbReference>